<dbReference type="AlphaFoldDB" id="A0AAV7UX63"/>
<proteinExistence type="predicted"/>
<reference evidence="2" key="1">
    <citation type="journal article" date="2022" name="bioRxiv">
        <title>Sequencing and chromosome-scale assembly of the giantPleurodeles waltlgenome.</title>
        <authorList>
            <person name="Brown T."/>
            <person name="Elewa A."/>
            <person name="Iarovenko S."/>
            <person name="Subramanian E."/>
            <person name="Araus A.J."/>
            <person name="Petzold A."/>
            <person name="Susuki M."/>
            <person name="Suzuki K.-i.T."/>
            <person name="Hayashi T."/>
            <person name="Toyoda A."/>
            <person name="Oliveira C."/>
            <person name="Osipova E."/>
            <person name="Leigh N.D."/>
            <person name="Simon A."/>
            <person name="Yun M.H."/>
        </authorList>
    </citation>
    <scope>NUCLEOTIDE SEQUENCE</scope>
    <source>
        <strain evidence="2">20211129_DDA</strain>
        <tissue evidence="2">Liver</tissue>
    </source>
</reference>
<feature type="chain" id="PRO_5043809734" description="Secreted protein" evidence="1">
    <location>
        <begin position="19"/>
        <end position="115"/>
    </location>
</feature>
<evidence type="ECO:0000313" key="2">
    <source>
        <dbReference type="EMBL" id="KAJ1192563.1"/>
    </source>
</evidence>
<accession>A0AAV7UX63</accession>
<keyword evidence="1" id="KW-0732">Signal</keyword>
<dbReference type="Proteomes" id="UP001066276">
    <property type="component" value="Chromosome 2_2"/>
</dbReference>
<name>A0AAV7UX63_PLEWA</name>
<gene>
    <name evidence="2" type="ORF">NDU88_001870</name>
</gene>
<sequence>MSLSGVFFFIVLGRGLRGRNASTSGRYLGVGRCARPGGPGTCRTSFQHFYSARRGSLSALETGAQGSRGTEEARRARYQIIGAIWDARGCDVCTAGAPGVSAGALGWAGPRDSWA</sequence>
<evidence type="ECO:0008006" key="4">
    <source>
        <dbReference type="Google" id="ProtNLM"/>
    </source>
</evidence>
<keyword evidence="3" id="KW-1185">Reference proteome</keyword>
<evidence type="ECO:0000313" key="3">
    <source>
        <dbReference type="Proteomes" id="UP001066276"/>
    </source>
</evidence>
<dbReference type="EMBL" id="JANPWB010000004">
    <property type="protein sequence ID" value="KAJ1192563.1"/>
    <property type="molecule type" value="Genomic_DNA"/>
</dbReference>
<organism evidence="2 3">
    <name type="scientific">Pleurodeles waltl</name>
    <name type="common">Iberian ribbed newt</name>
    <dbReference type="NCBI Taxonomy" id="8319"/>
    <lineage>
        <taxon>Eukaryota</taxon>
        <taxon>Metazoa</taxon>
        <taxon>Chordata</taxon>
        <taxon>Craniata</taxon>
        <taxon>Vertebrata</taxon>
        <taxon>Euteleostomi</taxon>
        <taxon>Amphibia</taxon>
        <taxon>Batrachia</taxon>
        <taxon>Caudata</taxon>
        <taxon>Salamandroidea</taxon>
        <taxon>Salamandridae</taxon>
        <taxon>Pleurodelinae</taxon>
        <taxon>Pleurodeles</taxon>
    </lineage>
</organism>
<feature type="signal peptide" evidence="1">
    <location>
        <begin position="1"/>
        <end position="18"/>
    </location>
</feature>
<protein>
    <recommendedName>
        <fullName evidence="4">Secreted protein</fullName>
    </recommendedName>
</protein>
<evidence type="ECO:0000256" key="1">
    <source>
        <dbReference type="SAM" id="SignalP"/>
    </source>
</evidence>
<comment type="caution">
    <text evidence="2">The sequence shown here is derived from an EMBL/GenBank/DDBJ whole genome shotgun (WGS) entry which is preliminary data.</text>
</comment>